<dbReference type="HOGENOM" id="CLU_186257_0_0_1"/>
<accession>G8XZU4</accession>
<organism evidence="1 2">
    <name type="scientific">Pichia sorbitophila (strain ATCC MYA-4447 / BCRC 22081 / CBS 7064 / NBRC 10061 / NRRL Y-12695)</name>
    <name type="common">Hybrid yeast</name>
    <dbReference type="NCBI Taxonomy" id="559304"/>
    <lineage>
        <taxon>Eukaryota</taxon>
        <taxon>Fungi</taxon>
        <taxon>Dikarya</taxon>
        <taxon>Ascomycota</taxon>
        <taxon>Saccharomycotina</taxon>
        <taxon>Pichiomycetes</taxon>
        <taxon>Debaryomycetaceae</taxon>
        <taxon>Millerozyma</taxon>
    </lineage>
</organism>
<dbReference type="GO" id="GO:0070096">
    <property type="term" value="P:mitochondrial outer membrane translocase complex assembly"/>
    <property type="evidence" value="ECO:0007669"/>
    <property type="project" value="InterPro"/>
</dbReference>
<evidence type="ECO:0000313" key="2">
    <source>
        <dbReference type="Proteomes" id="UP000005222"/>
    </source>
</evidence>
<name>G8XZU4_PICSO</name>
<dbReference type="PANTHER" id="PTHR28230:SF1">
    <property type="entry name" value="MITOCHONDRIAL IMPORT PROTEIN 2"/>
    <property type="match status" value="1"/>
</dbReference>
<dbReference type="PANTHER" id="PTHR28230">
    <property type="entry name" value="CHROMOSOME 1, WHOLE GENOME SHOTGUN SEQUENCE"/>
    <property type="match status" value="1"/>
</dbReference>
<protein>
    <submittedName>
        <fullName evidence="1">Piso0_005746 protein</fullName>
    </submittedName>
</protein>
<gene>
    <name evidence="1" type="primary">Piso0_005746</name>
    <name evidence="1" type="ORF">GNLVRS01_PISO0N21683g</name>
</gene>
<dbReference type="OrthoDB" id="5555533at2759"/>
<sequence>MAEPVLQVEHDSEYEYDYHSDDSYSSDYSSSEYELTAQEQWEESLRQISSLMNLIIFPLVGKIVGRRVSHTIWAKFAEWWFD</sequence>
<dbReference type="eggNOG" id="ENOG502SBHE">
    <property type="taxonomic scope" value="Eukaryota"/>
</dbReference>
<dbReference type="OMA" id="RSARVIW"/>
<keyword evidence="2" id="KW-1185">Reference proteome</keyword>
<dbReference type="Pfam" id="PF19117">
    <property type="entry name" value="Mim2"/>
    <property type="match status" value="1"/>
</dbReference>
<dbReference type="AlphaFoldDB" id="G8XZU4"/>
<dbReference type="EMBL" id="FO082046">
    <property type="protein sequence ID" value="CCE87203.1"/>
    <property type="molecule type" value="Genomic_DNA"/>
</dbReference>
<dbReference type="InParanoid" id="G8XZU4"/>
<dbReference type="InterPro" id="IPR037652">
    <property type="entry name" value="Mim2"/>
</dbReference>
<dbReference type="Proteomes" id="UP000005222">
    <property type="component" value="Chromosome N"/>
</dbReference>
<reference evidence="1 2" key="1">
    <citation type="journal article" date="2012" name="G3 (Bethesda)">
        <title>Pichia sorbitophila, an interspecies yeast hybrid reveals early steps of genome resolution following polyploidization.</title>
        <authorList>
            <person name="Leh Louis V."/>
            <person name="Despons L."/>
            <person name="Friedrich A."/>
            <person name="Martin T."/>
            <person name="Durrens P."/>
            <person name="Casaregola S."/>
            <person name="Neuveglise C."/>
            <person name="Fairhead C."/>
            <person name="Marck C."/>
            <person name="Cruz J.A."/>
            <person name="Straub M.L."/>
            <person name="Kugler V."/>
            <person name="Sacerdot C."/>
            <person name="Uzunov Z."/>
            <person name="Thierry A."/>
            <person name="Weiss S."/>
            <person name="Bleykasten C."/>
            <person name="De Montigny J."/>
            <person name="Jacques N."/>
            <person name="Jung P."/>
            <person name="Lemaire M."/>
            <person name="Mallet S."/>
            <person name="Morel G."/>
            <person name="Richard G.F."/>
            <person name="Sarkar A."/>
            <person name="Savel G."/>
            <person name="Schacherer J."/>
            <person name="Seret M.L."/>
            <person name="Talla E."/>
            <person name="Samson G."/>
            <person name="Jubin C."/>
            <person name="Poulain J."/>
            <person name="Vacherie B."/>
            <person name="Barbe V."/>
            <person name="Pelletier E."/>
            <person name="Sherman D.J."/>
            <person name="Westhof E."/>
            <person name="Weissenbach J."/>
            <person name="Baret P.V."/>
            <person name="Wincker P."/>
            <person name="Gaillardin C."/>
            <person name="Dujon B."/>
            <person name="Souciet J.L."/>
        </authorList>
    </citation>
    <scope>NUCLEOTIDE SEQUENCE [LARGE SCALE GENOMIC DNA]</scope>
    <source>
        <strain evidence="2">ATCC MYA-4447 / BCRC 22081 / CBS 7064 / NBRC 10061 / NRRL Y-12695</strain>
    </source>
</reference>
<dbReference type="GO" id="GO:0005741">
    <property type="term" value="C:mitochondrial outer membrane"/>
    <property type="evidence" value="ECO:0007669"/>
    <property type="project" value="TreeGrafter"/>
</dbReference>
<dbReference type="STRING" id="559304.G8XZU4"/>
<dbReference type="GO" id="GO:0045040">
    <property type="term" value="P:protein insertion into mitochondrial outer membrane"/>
    <property type="evidence" value="ECO:0007669"/>
    <property type="project" value="InterPro"/>
</dbReference>
<evidence type="ECO:0000313" key="1">
    <source>
        <dbReference type="EMBL" id="CCE87203.1"/>
    </source>
</evidence>
<proteinExistence type="predicted"/>
<dbReference type="FunCoup" id="G8XZU4">
    <property type="interactions" value="20"/>
</dbReference>